<name>A0A255YTT3_9FLAO</name>
<evidence type="ECO:0000256" key="1">
    <source>
        <dbReference type="ARBA" id="ARBA00022553"/>
    </source>
</evidence>
<comment type="caution">
    <text evidence="6">The sequence shown here is derived from an EMBL/GenBank/DDBJ whole genome shotgun (WGS) entry which is preliminary data.</text>
</comment>
<sequence length="111" mass="13025">MDNQIKTWLSDVLQAIEEINSFLPEKRNFLDFQHDLKTKRAIERNVEIIGEAINRILKTDPTYPIANARKIVDTRNRIIHGYDTVSEDIIWAIVIRDLPLLKTEVEELLQQ</sequence>
<dbReference type="PANTHER" id="PTHR34139">
    <property type="entry name" value="UPF0331 PROTEIN MJ0127"/>
    <property type="match status" value="1"/>
</dbReference>
<evidence type="ECO:0000313" key="7">
    <source>
        <dbReference type="Proteomes" id="UP000216605"/>
    </source>
</evidence>
<protein>
    <submittedName>
        <fullName evidence="6">Antitoxin</fullName>
    </submittedName>
</protein>
<keyword evidence="5" id="KW-0378">Hydrolase</keyword>
<keyword evidence="2" id="KW-1277">Toxin-antitoxin system</keyword>
<dbReference type="InterPro" id="IPR008201">
    <property type="entry name" value="HepT-like"/>
</dbReference>
<dbReference type="EMBL" id="NOXV01000304">
    <property type="protein sequence ID" value="OYQ32074.1"/>
    <property type="molecule type" value="Genomic_DNA"/>
</dbReference>
<dbReference type="GO" id="GO:0016787">
    <property type="term" value="F:hydrolase activity"/>
    <property type="evidence" value="ECO:0007669"/>
    <property type="project" value="UniProtKB-KW"/>
</dbReference>
<dbReference type="InterPro" id="IPR051813">
    <property type="entry name" value="HepT_RNase_toxin"/>
</dbReference>
<evidence type="ECO:0000313" key="6">
    <source>
        <dbReference type="EMBL" id="OYQ32074.1"/>
    </source>
</evidence>
<organism evidence="6 7">
    <name type="scientific">Flavobacterium cyanobacteriorum</name>
    <dbReference type="NCBI Taxonomy" id="2022802"/>
    <lineage>
        <taxon>Bacteria</taxon>
        <taxon>Pseudomonadati</taxon>
        <taxon>Bacteroidota</taxon>
        <taxon>Flavobacteriia</taxon>
        <taxon>Flavobacteriales</taxon>
        <taxon>Flavobacteriaceae</taxon>
        <taxon>Flavobacterium</taxon>
    </lineage>
</organism>
<dbReference type="Pfam" id="PF01934">
    <property type="entry name" value="HepT-like"/>
    <property type="match status" value="1"/>
</dbReference>
<reference evidence="6 7" key="1">
    <citation type="submission" date="2017-07" db="EMBL/GenBank/DDBJ databases">
        <title>Flavobacterium cyanobacteriorum sp. nov., isolated from cyanobacterial aggregates in a eutrophic lake.</title>
        <authorList>
            <person name="Cai H."/>
        </authorList>
    </citation>
    <scope>NUCLEOTIDE SEQUENCE [LARGE SCALE GENOMIC DNA]</scope>
    <source>
        <strain evidence="6 7">TH021</strain>
    </source>
</reference>
<proteinExistence type="predicted"/>
<accession>A0A255YTT3</accession>
<evidence type="ECO:0000256" key="2">
    <source>
        <dbReference type="ARBA" id="ARBA00022649"/>
    </source>
</evidence>
<dbReference type="RefSeq" id="WP_094416790.1">
    <property type="nucleotide sequence ID" value="NZ_NOXV01000304.1"/>
</dbReference>
<gene>
    <name evidence="6" type="ORF">CHU92_14440</name>
</gene>
<evidence type="ECO:0000256" key="3">
    <source>
        <dbReference type="ARBA" id="ARBA00022722"/>
    </source>
</evidence>
<dbReference type="GO" id="GO:0000166">
    <property type="term" value="F:nucleotide binding"/>
    <property type="evidence" value="ECO:0007669"/>
    <property type="project" value="UniProtKB-KW"/>
</dbReference>
<dbReference type="GO" id="GO:0110001">
    <property type="term" value="C:toxin-antitoxin complex"/>
    <property type="evidence" value="ECO:0007669"/>
    <property type="project" value="InterPro"/>
</dbReference>
<dbReference type="GO" id="GO:0004540">
    <property type="term" value="F:RNA nuclease activity"/>
    <property type="evidence" value="ECO:0007669"/>
    <property type="project" value="InterPro"/>
</dbReference>
<keyword evidence="1" id="KW-0597">Phosphoprotein</keyword>
<dbReference type="Proteomes" id="UP000216605">
    <property type="component" value="Unassembled WGS sequence"/>
</dbReference>
<dbReference type="PANTHER" id="PTHR34139:SF1">
    <property type="entry name" value="RNASE MJ1380-RELATED"/>
    <property type="match status" value="1"/>
</dbReference>
<keyword evidence="7" id="KW-1185">Reference proteome</keyword>
<dbReference type="AlphaFoldDB" id="A0A255YTT3"/>
<evidence type="ECO:0000256" key="4">
    <source>
        <dbReference type="ARBA" id="ARBA00022741"/>
    </source>
</evidence>
<keyword evidence="3" id="KW-0540">Nuclease</keyword>
<dbReference type="OrthoDB" id="955324at2"/>
<keyword evidence="4" id="KW-0547">Nucleotide-binding</keyword>
<evidence type="ECO:0000256" key="5">
    <source>
        <dbReference type="ARBA" id="ARBA00022801"/>
    </source>
</evidence>